<dbReference type="Proteomes" id="UP001303285">
    <property type="component" value="Unassembled WGS sequence"/>
</dbReference>
<name>A0ABU5USU4_NODSP</name>
<keyword evidence="3" id="KW-1185">Reference proteome</keyword>
<organism evidence="2 3">
    <name type="scientific">Nodularia spumigena UHCC 0060</name>
    <dbReference type="NCBI Taxonomy" id="3110300"/>
    <lineage>
        <taxon>Bacteria</taxon>
        <taxon>Bacillati</taxon>
        <taxon>Cyanobacteriota</taxon>
        <taxon>Cyanophyceae</taxon>
        <taxon>Nostocales</taxon>
        <taxon>Nodulariaceae</taxon>
        <taxon>Nodularia</taxon>
    </lineage>
</organism>
<gene>
    <name evidence="2" type="ORF">VB695_08645</name>
</gene>
<proteinExistence type="predicted"/>
<dbReference type="SUPFAM" id="SSF53474">
    <property type="entry name" value="alpha/beta-Hydrolases"/>
    <property type="match status" value="1"/>
</dbReference>
<evidence type="ECO:0000313" key="3">
    <source>
        <dbReference type="Proteomes" id="UP001303285"/>
    </source>
</evidence>
<protein>
    <submittedName>
        <fullName evidence="2">Alpha/beta hydrolase</fullName>
    </submittedName>
</protein>
<evidence type="ECO:0000256" key="1">
    <source>
        <dbReference type="SAM" id="Phobius"/>
    </source>
</evidence>
<reference evidence="2 3" key="1">
    <citation type="submission" date="2023-12" db="EMBL/GenBank/DDBJ databases">
        <title>Baltic Sea Cyanobacteria.</title>
        <authorList>
            <person name="Delbaje E."/>
            <person name="Fewer D.P."/>
            <person name="Shishido T.K."/>
        </authorList>
    </citation>
    <scope>NUCLEOTIDE SEQUENCE [LARGE SCALE GENOMIC DNA]</scope>
    <source>
        <strain evidence="2 3">UHCC 0060</strain>
    </source>
</reference>
<accession>A0ABU5USU4</accession>
<dbReference type="RefSeq" id="WP_323244406.1">
    <property type="nucleotide sequence ID" value="NZ_JAYGHK010000022.1"/>
</dbReference>
<feature type="transmembrane region" description="Helical" evidence="1">
    <location>
        <begin position="157"/>
        <end position="177"/>
    </location>
</feature>
<dbReference type="InterPro" id="IPR010297">
    <property type="entry name" value="DUF900_hydrolase"/>
</dbReference>
<dbReference type="InterPro" id="IPR029058">
    <property type="entry name" value="AB_hydrolase_fold"/>
</dbReference>
<feature type="transmembrane region" description="Helical" evidence="1">
    <location>
        <begin position="183"/>
        <end position="209"/>
    </location>
</feature>
<comment type="caution">
    <text evidence="2">The sequence shown here is derived from an EMBL/GenBank/DDBJ whole genome shotgun (WGS) entry which is preliminary data.</text>
</comment>
<keyword evidence="1" id="KW-1133">Transmembrane helix</keyword>
<dbReference type="Pfam" id="PF05990">
    <property type="entry name" value="DUF900"/>
    <property type="match status" value="1"/>
</dbReference>
<sequence>MNTSQDSARGDQSIKAKDVTKKIDQFCLEKISTDNLHTNVLGYYVSSTAQINVDNEKEETKTKEKLEETEIFLKDIASHLVNCNEDLEIVISIHGYANEEGDAKNSYDKIYNHAKKEYSSKKVVFLGYIWPSEKPFQKKYFINAIHALPILLEFPRLVLFLLGLCISLSISLIFYQGKIWTNLLIHLPAVILALILFSIICSIFSLILLRLSTYFRDSYRATNYGVPDLVELIRWIEHFVLHTGNNSDQNFKEKKIKLIFIGHSMGCFVATNTIRILSDVFDDSAIEGNPGNNIGKVFCLERLVLVAPDIPVETIMPRRANFLRASLRRCKEAYVFCNEGDLALRLLSPIANYFSFPAKNRINGYRLGNITAKRDENYGIINYVTDNKYQNPKPNPDPFNNLQIRSINNQIYRLKDISHINNICQDKKGIVANQFTYFDCTDYVDEKNNEGQNVAEYKEKSTQEVGIVSCAKRSAKTKSALNWYNYISLIFALFGRNKIDTHGGYFTGMFSQKLIYDLAFVGFQEMLNTKPFDKSLDTFSKCCEKKQIKVVLSPMRWDETQGS</sequence>
<dbReference type="EMBL" id="JAYGHK010000022">
    <property type="protein sequence ID" value="MEA5608140.1"/>
    <property type="molecule type" value="Genomic_DNA"/>
</dbReference>
<dbReference type="GO" id="GO:0016787">
    <property type="term" value="F:hydrolase activity"/>
    <property type="evidence" value="ECO:0007669"/>
    <property type="project" value="UniProtKB-KW"/>
</dbReference>
<keyword evidence="1" id="KW-0812">Transmembrane</keyword>
<keyword evidence="2" id="KW-0378">Hydrolase</keyword>
<keyword evidence="1" id="KW-0472">Membrane</keyword>
<evidence type="ECO:0000313" key="2">
    <source>
        <dbReference type="EMBL" id="MEA5608140.1"/>
    </source>
</evidence>